<dbReference type="eggNOG" id="COG0108">
    <property type="taxonomic scope" value="Bacteria"/>
</dbReference>
<evidence type="ECO:0000256" key="17">
    <source>
        <dbReference type="ARBA" id="ARBA00043932"/>
    </source>
</evidence>
<sequence length="397" mass="43200">MTHAIEEALADLAAGKVVIVVDDEDRENEGDFVALGSKASADVVNFMITHGRGLLCVPITPERAERLQFEAMISTNTDAYGTAFTVSVDGADTHTGISAGERAQTIAAIVRDDTGPQDFRRPGHIFPLIAKPGGVLRRAGHTEAAVDLARLADGSDVGVICEILNPDGTMARLPQLEEIAARHALKIITIADLIAYRKREEKLVSREAEAKLPTRFGDFRAVVYTNKVDDKEHIALVMGDIQPDKPTLVRVHSECLTGDAFASLRCDCGPQLHAALRQIAEAGQGVLLYLRQEGRGIGLLNKIRAYALQDEGADTVEANHRLGFKDDLRDYGVGAQILSDLGVRKMRLLTNNPRKLAGVLGHGLEVVERVPIEVDRNPHNEGYLKTKRDKLGHLLNL</sequence>
<feature type="site" description="Essential for DHBP synthase activity" evidence="19">
    <location>
        <position position="162"/>
    </location>
</feature>
<dbReference type="InterPro" id="IPR017945">
    <property type="entry name" value="DHBP_synth_RibB-like_a/b_dom"/>
</dbReference>
<comment type="cofactor">
    <cofactor evidence="2">
        <name>Mn(2+)</name>
        <dbReference type="ChEBI" id="CHEBI:29035"/>
    </cofactor>
</comment>
<protein>
    <recommendedName>
        <fullName evidence="19">Riboflavin biosynthesis protein RibBA</fullName>
    </recommendedName>
    <domain>
        <recommendedName>
            <fullName evidence="19">3,4-dihydroxy-2-butanone 4-phosphate synthase</fullName>
            <shortName evidence="19">DHBP synthase</shortName>
            <ecNumber evidence="19">4.1.99.12</ecNumber>
        </recommendedName>
    </domain>
    <domain>
        <recommendedName>
            <fullName evidence="19">GTP cyclohydrolase-2</fullName>
            <ecNumber evidence="19">3.5.4.25</ecNumber>
        </recommendedName>
        <alternativeName>
            <fullName evidence="19">GTP cyclohydrolase II</fullName>
        </alternativeName>
    </domain>
</protein>
<feature type="binding site" evidence="19">
    <location>
        <position position="355"/>
    </location>
    <ligand>
        <name>GTP</name>
        <dbReference type="ChEBI" id="CHEBI:37565"/>
    </ligand>
</feature>
<feature type="region of interest" description="DHBP synthase" evidence="19">
    <location>
        <begin position="1"/>
        <end position="199"/>
    </location>
</feature>
<feature type="active site" description="Proton acceptor; for GTP cyclohydrolase activity" evidence="19">
    <location>
        <position position="327"/>
    </location>
</feature>
<evidence type="ECO:0000256" key="9">
    <source>
        <dbReference type="ARBA" id="ARBA00022741"/>
    </source>
</evidence>
<comment type="function">
    <text evidence="17 19">Catalyzes the conversion of GTP to 2,5-diamino-6-ribosylamino-4(3H)-pyrimidinone 5'-phosphate (DARP), formate and pyrophosphate.</text>
</comment>
<dbReference type="AlphaFoldDB" id="T0C4N0"/>
<dbReference type="InterPro" id="IPR016299">
    <property type="entry name" value="Riboflavin_synth_RibBA"/>
</dbReference>
<keyword evidence="14 19" id="KW-0464">Manganese</keyword>
<dbReference type="Proteomes" id="UP000829401">
    <property type="component" value="Chromosome"/>
</dbReference>
<dbReference type="NCBIfam" id="TIGR00506">
    <property type="entry name" value="ribB"/>
    <property type="match status" value="1"/>
</dbReference>
<evidence type="ECO:0000256" key="13">
    <source>
        <dbReference type="ARBA" id="ARBA00023134"/>
    </source>
</evidence>
<evidence type="ECO:0000313" key="22">
    <source>
        <dbReference type="Proteomes" id="UP000829401"/>
    </source>
</evidence>
<feature type="binding site" evidence="19">
    <location>
        <position position="350"/>
    </location>
    <ligand>
        <name>GTP</name>
        <dbReference type="ChEBI" id="CHEBI:37565"/>
    </ligand>
</feature>
<feature type="binding site" evidence="19">
    <location>
        <position position="162"/>
    </location>
    <ligand>
        <name>D-ribulose 5-phosphate</name>
        <dbReference type="ChEBI" id="CHEBI:58121"/>
    </ligand>
</feature>
<dbReference type="KEGG" id="aaco:K1I37_18275"/>
<comment type="function">
    <text evidence="3 19">Catalyzes the conversion of D-ribulose 5-phosphate to formate and 3,4-dihydroxy-2-butanone 4-phosphate.</text>
</comment>
<evidence type="ECO:0000256" key="2">
    <source>
        <dbReference type="ARBA" id="ARBA00001936"/>
    </source>
</evidence>
<dbReference type="InterPro" id="IPR036144">
    <property type="entry name" value="RibA-like_sf"/>
</dbReference>
<dbReference type="NCBIfam" id="TIGR00505">
    <property type="entry name" value="ribA"/>
    <property type="match status" value="1"/>
</dbReference>
<keyword evidence="9 19" id="KW-0547">Nucleotide-binding</keyword>
<feature type="binding site" evidence="19">
    <location>
        <position position="141"/>
    </location>
    <ligand>
        <name>Mg(2+)</name>
        <dbReference type="ChEBI" id="CHEBI:18420"/>
        <label>2</label>
    </ligand>
</feature>
<dbReference type="STRING" id="1356854.N007_06045"/>
<feature type="binding site" evidence="19">
    <location>
        <begin position="293"/>
        <end position="295"/>
    </location>
    <ligand>
        <name>GTP</name>
        <dbReference type="ChEBI" id="CHEBI:37565"/>
    </ligand>
</feature>
<dbReference type="NCBIfam" id="NF006803">
    <property type="entry name" value="PRK09311.1"/>
    <property type="match status" value="1"/>
</dbReference>
<keyword evidence="22" id="KW-1185">Reference proteome</keyword>
<comment type="pathway">
    <text evidence="5 19">Cofactor biosynthesis; riboflavin biosynthesis; 2-hydroxy-3-oxobutyl phosphate from D-ribulose 5-phosphate: step 1/1.</text>
</comment>
<dbReference type="PIRSF" id="PIRSF001259">
    <property type="entry name" value="RibA"/>
    <property type="match status" value="1"/>
</dbReference>
<dbReference type="EC" id="4.1.99.12" evidence="19"/>
<evidence type="ECO:0000256" key="8">
    <source>
        <dbReference type="ARBA" id="ARBA00022723"/>
    </source>
</evidence>
<evidence type="ECO:0000256" key="5">
    <source>
        <dbReference type="ARBA" id="ARBA00004904"/>
    </source>
</evidence>
<feature type="binding site" evidence="19">
    <location>
        <begin position="26"/>
        <end position="27"/>
    </location>
    <ligand>
        <name>D-ribulose 5-phosphate</name>
        <dbReference type="ChEBI" id="CHEBI:58121"/>
    </ligand>
</feature>
<keyword evidence="12 19" id="KW-0460">Magnesium</keyword>
<comment type="catalytic activity">
    <reaction evidence="18 19">
        <text>GTP + 4 H2O = 2,5-diamino-6-hydroxy-4-(5-phosphoribosylamino)-pyrimidine + formate + 2 phosphate + 3 H(+)</text>
        <dbReference type="Rhea" id="RHEA:23704"/>
        <dbReference type="ChEBI" id="CHEBI:15377"/>
        <dbReference type="ChEBI" id="CHEBI:15378"/>
        <dbReference type="ChEBI" id="CHEBI:15740"/>
        <dbReference type="ChEBI" id="CHEBI:37565"/>
        <dbReference type="ChEBI" id="CHEBI:43474"/>
        <dbReference type="ChEBI" id="CHEBI:58614"/>
        <dbReference type="EC" id="3.5.4.25"/>
    </reaction>
</comment>
<dbReference type="NCBIfam" id="NF001591">
    <property type="entry name" value="PRK00393.1"/>
    <property type="match status" value="1"/>
</dbReference>
<feature type="site" description="Essential for DHBP synthase activity" evidence="19">
    <location>
        <position position="124"/>
    </location>
</feature>
<evidence type="ECO:0000256" key="4">
    <source>
        <dbReference type="ARBA" id="ARBA00004853"/>
    </source>
</evidence>
<dbReference type="GO" id="GO:0003935">
    <property type="term" value="F:GTP cyclohydrolase II activity"/>
    <property type="evidence" value="ECO:0007669"/>
    <property type="project" value="UniProtKB-UniRule"/>
</dbReference>
<feature type="binding site" evidence="19">
    <location>
        <position position="27"/>
    </location>
    <ligand>
        <name>Mg(2+)</name>
        <dbReference type="ChEBI" id="CHEBI:18420"/>
        <label>2</label>
    </ligand>
</feature>
<accession>T0C4N0</accession>
<evidence type="ECO:0000313" key="21">
    <source>
        <dbReference type="EMBL" id="UNO48584.1"/>
    </source>
</evidence>
<dbReference type="InterPro" id="IPR000926">
    <property type="entry name" value="RibA"/>
</dbReference>
<dbReference type="InterPro" id="IPR000422">
    <property type="entry name" value="DHBP_synthase_RibB"/>
</dbReference>
<evidence type="ECO:0000256" key="16">
    <source>
        <dbReference type="ARBA" id="ARBA00023268"/>
    </source>
</evidence>
<proteinExistence type="inferred from homology"/>
<dbReference type="CDD" id="cd00641">
    <property type="entry name" value="GTP_cyclohydro2"/>
    <property type="match status" value="1"/>
</dbReference>
<keyword evidence="11 19" id="KW-0862">Zinc</keyword>
<feature type="binding site" evidence="19">
    <location>
        <position position="31"/>
    </location>
    <ligand>
        <name>D-ribulose 5-phosphate</name>
        <dbReference type="ChEBI" id="CHEBI:58121"/>
    </ligand>
</feature>
<evidence type="ECO:0000256" key="11">
    <source>
        <dbReference type="ARBA" id="ARBA00022833"/>
    </source>
</evidence>
<keyword evidence="15 19" id="KW-0456">Lyase</keyword>
<evidence type="ECO:0000256" key="3">
    <source>
        <dbReference type="ARBA" id="ARBA00002284"/>
    </source>
</evidence>
<keyword evidence="8 19" id="KW-0479">Metal-binding</keyword>
<dbReference type="Gene3D" id="3.90.870.10">
    <property type="entry name" value="DHBP synthase"/>
    <property type="match status" value="1"/>
</dbReference>
<dbReference type="PANTHER" id="PTHR21327:SF18">
    <property type="entry name" value="3,4-DIHYDROXY-2-BUTANONE 4-PHOSPHATE SYNTHASE"/>
    <property type="match status" value="1"/>
</dbReference>
<dbReference type="GO" id="GO:0009231">
    <property type="term" value="P:riboflavin biosynthetic process"/>
    <property type="evidence" value="ECO:0007669"/>
    <property type="project" value="UniProtKB-UniRule"/>
</dbReference>
<dbReference type="Pfam" id="PF00925">
    <property type="entry name" value="GTP_cyclohydro2"/>
    <property type="match status" value="1"/>
</dbReference>
<dbReference type="GO" id="GO:0005525">
    <property type="term" value="F:GTP binding"/>
    <property type="evidence" value="ECO:0007669"/>
    <property type="project" value="UniProtKB-KW"/>
</dbReference>
<feature type="domain" description="GTP cyclohydrolase II" evidence="20">
    <location>
        <begin position="206"/>
        <end position="371"/>
    </location>
</feature>
<dbReference type="GO" id="GO:0030145">
    <property type="term" value="F:manganese ion binding"/>
    <property type="evidence" value="ECO:0007669"/>
    <property type="project" value="UniProtKB-UniRule"/>
</dbReference>
<keyword evidence="16 19" id="KW-0511">Multifunctional enzyme</keyword>
<dbReference type="InterPro" id="IPR032677">
    <property type="entry name" value="GTP_cyclohydro_II"/>
</dbReference>
<dbReference type="SUPFAM" id="SSF142695">
    <property type="entry name" value="RibA-like"/>
    <property type="match status" value="1"/>
</dbReference>
<comment type="similarity">
    <text evidence="19">In the C-terminal section; belongs to the GTP cyclohydrolase II family.</text>
</comment>
<feature type="binding site" evidence="19">
    <location>
        <position position="271"/>
    </location>
    <ligand>
        <name>GTP</name>
        <dbReference type="ChEBI" id="CHEBI:37565"/>
    </ligand>
</feature>
<keyword evidence="10 19" id="KW-0378">Hydrolase</keyword>
<dbReference type="GO" id="GO:0008686">
    <property type="term" value="F:3,4-dihydroxy-2-butanone-4-phosphate synthase activity"/>
    <property type="evidence" value="ECO:0007669"/>
    <property type="project" value="UniProtKB-UniRule"/>
</dbReference>
<comment type="cofactor">
    <cofactor evidence="19">
        <name>Zn(2+)</name>
        <dbReference type="ChEBI" id="CHEBI:29105"/>
    </cofactor>
    <text evidence="19">Binds 1 zinc ion per subunit.</text>
</comment>
<keyword evidence="7 19" id="KW-0686">Riboflavin biosynthesis</keyword>
<dbReference type="FunFam" id="3.90.870.10:FF:000001">
    <property type="entry name" value="Riboflavin biosynthesis protein RibBA"/>
    <property type="match status" value="1"/>
</dbReference>
<evidence type="ECO:0000259" key="20">
    <source>
        <dbReference type="Pfam" id="PF00925"/>
    </source>
</evidence>
<evidence type="ECO:0000256" key="10">
    <source>
        <dbReference type="ARBA" id="ARBA00022801"/>
    </source>
</evidence>
<feature type="binding site" evidence="19">
    <location>
        <position position="315"/>
    </location>
    <ligand>
        <name>GTP</name>
        <dbReference type="ChEBI" id="CHEBI:37565"/>
    </ligand>
</feature>
<feature type="region of interest" description="GTP cyclohydrolase II" evidence="19">
    <location>
        <begin position="200"/>
        <end position="397"/>
    </location>
</feature>
<dbReference type="eggNOG" id="COG0807">
    <property type="taxonomic scope" value="Bacteria"/>
</dbReference>
<dbReference type="HAMAP" id="MF_01283">
    <property type="entry name" value="RibBA"/>
    <property type="match status" value="1"/>
</dbReference>
<dbReference type="Gene3D" id="3.40.50.10990">
    <property type="entry name" value="GTP cyclohydrolase II"/>
    <property type="match status" value="1"/>
</dbReference>
<feature type="binding site" evidence="19">
    <location>
        <position position="27"/>
    </location>
    <ligand>
        <name>Mg(2+)</name>
        <dbReference type="ChEBI" id="CHEBI:18420"/>
        <label>1</label>
    </ligand>
</feature>
<evidence type="ECO:0000256" key="12">
    <source>
        <dbReference type="ARBA" id="ARBA00022842"/>
    </source>
</evidence>
<dbReference type="SUPFAM" id="SSF55821">
    <property type="entry name" value="YrdC/RibB"/>
    <property type="match status" value="1"/>
</dbReference>
<comment type="catalytic activity">
    <reaction evidence="1 19">
        <text>D-ribulose 5-phosphate = (2S)-2-hydroxy-3-oxobutyl phosphate + formate + H(+)</text>
        <dbReference type="Rhea" id="RHEA:18457"/>
        <dbReference type="ChEBI" id="CHEBI:15378"/>
        <dbReference type="ChEBI" id="CHEBI:15740"/>
        <dbReference type="ChEBI" id="CHEBI:58121"/>
        <dbReference type="ChEBI" id="CHEBI:58830"/>
        <dbReference type="EC" id="4.1.99.12"/>
    </reaction>
</comment>
<dbReference type="EMBL" id="CP080467">
    <property type="protein sequence ID" value="UNO48584.1"/>
    <property type="molecule type" value="Genomic_DNA"/>
</dbReference>
<name>T0C4N0_ALIAG</name>
<evidence type="ECO:0000256" key="15">
    <source>
        <dbReference type="ARBA" id="ARBA00023239"/>
    </source>
</evidence>
<accession>A0A9E6ZN13</accession>
<feature type="active site" description="Nucleophile; for GTP cyclohydrolase activity" evidence="19">
    <location>
        <position position="329"/>
    </location>
</feature>
<dbReference type="FunFam" id="3.40.50.10990:FF:000001">
    <property type="entry name" value="Riboflavin biosynthesis protein RibBA"/>
    <property type="match status" value="1"/>
</dbReference>
<dbReference type="PANTHER" id="PTHR21327">
    <property type="entry name" value="GTP CYCLOHYDROLASE II-RELATED"/>
    <property type="match status" value="1"/>
</dbReference>
<evidence type="ECO:0000256" key="19">
    <source>
        <dbReference type="HAMAP-Rule" id="MF_01283"/>
    </source>
</evidence>
<dbReference type="HAMAP" id="MF_00179">
    <property type="entry name" value="RibA"/>
    <property type="match status" value="1"/>
</dbReference>
<dbReference type="HAMAP" id="MF_00180">
    <property type="entry name" value="RibB"/>
    <property type="match status" value="1"/>
</dbReference>
<feature type="binding site" evidence="19">
    <location>
        <position position="266"/>
    </location>
    <ligand>
        <name>Zn(2+)</name>
        <dbReference type="ChEBI" id="CHEBI:29105"/>
        <note>catalytic</note>
    </ligand>
</feature>
<comment type="similarity">
    <text evidence="6 19">In the N-terminal section; belongs to the DHBP synthase family.</text>
</comment>
<evidence type="ECO:0000256" key="1">
    <source>
        <dbReference type="ARBA" id="ARBA00000141"/>
    </source>
</evidence>
<evidence type="ECO:0000256" key="6">
    <source>
        <dbReference type="ARBA" id="ARBA00005520"/>
    </source>
</evidence>
<dbReference type="Pfam" id="PF00926">
    <property type="entry name" value="DHBP_synthase"/>
    <property type="match status" value="1"/>
</dbReference>
<dbReference type="EC" id="3.5.4.25" evidence="19"/>
<dbReference type="GO" id="GO:0005829">
    <property type="term" value="C:cytosol"/>
    <property type="evidence" value="ECO:0007669"/>
    <property type="project" value="TreeGrafter"/>
</dbReference>
<feature type="binding site" evidence="19">
    <location>
        <position position="268"/>
    </location>
    <ligand>
        <name>Zn(2+)</name>
        <dbReference type="ChEBI" id="CHEBI:29105"/>
        <note>catalytic</note>
    </ligand>
</feature>
<reference evidence="22" key="1">
    <citation type="journal article" date="2022" name="G3 (Bethesda)">
        <title>Unveiling the complete genome sequence of Alicyclobacillus acidoterrestris DSM 3922T, a taint-producing strain.</title>
        <authorList>
            <person name="Leonardo I.C."/>
            <person name="Barreto Crespo M.T."/>
            <person name="Gaspar F.B."/>
        </authorList>
    </citation>
    <scope>NUCLEOTIDE SEQUENCE [LARGE SCALE GENOMIC DNA]</scope>
    <source>
        <strain evidence="22">DSM 3922</strain>
    </source>
</reference>
<organism evidence="21 22">
    <name type="scientific">Alicyclobacillus acidoterrestris (strain ATCC 49025 / DSM 3922 / CIP 106132 / NCIMB 13137 / GD3B)</name>
    <dbReference type="NCBI Taxonomy" id="1356854"/>
    <lineage>
        <taxon>Bacteria</taxon>
        <taxon>Bacillati</taxon>
        <taxon>Bacillota</taxon>
        <taxon>Bacilli</taxon>
        <taxon>Bacillales</taxon>
        <taxon>Alicyclobacillaceae</taxon>
        <taxon>Alicyclobacillus</taxon>
    </lineage>
</organism>
<feature type="binding site" evidence="19">
    <location>
        <begin position="250"/>
        <end position="254"/>
    </location>
    <ligand>
        <name>GTP</name>
        <dbReference type="ChEBI" id="CHEBI:37565"/>
    </ligand>
</feature>
<feature type="binding site" evidence="19">
    <location>
        <position position="255"/>
    </location>
    <ligand>
        <name>Zn(2+)</name>
        <dbReference type="ChEBI" id="CHEBI:29105"/>
        <note>catalytic</note>
    </ligand>
</feature>
<gene>
    <name evidence="19" type="primary">ribBA</name>
    <name evidence="21" type="ORF">K1I37_18275</name>
</gene>
<dbReference type="GO" id="GO:0000287">
    <property type="term" value="F:magnesium ion binding"/>
    <property type="evidence" value="ECO:0007669"/>
    <property type="project" value="UniProtKB-UniRule"/>
</dbReference>
<evidence type="ECO:0000256" key="7">
    <source>
        <dbReference type="ARBA" id="ARBA00022619"/>
    </source>
</evidence>
<evidence type="ECO:0000256" key="14">
    <source>
        <dbReference type="ARBA" id="ARBA00023211"/>
    </source>
</evidence>
<dbReference type="RefSeq" id="WP_021296251.1">
    <property type="nucleotide sequence ID" value="NZ_AURB01000125.1"/>
</dbReference>
<comment type="cofactor">
    <cofactor evidence="19">
        <name>Mg(2+)</name>
        <dbReference type="ChEBI" id="CHEBI:18420"/>
    </cofactor>
    <cofactor evidence="19">
        <name>Mn(2+)</name>
        <dbReference type="ChEBI" id="CHEBI:29035"/>
    </cofactor>
    <text evidence="19">Binds 2 divalent metal cations per subunit. Magnesium or manganese.</text>
</comment>
<dbReference type="OrthoDB" id="9793111at2"/>
<feature type="binding site" evidence="19">
    <location>
        <begin position="138"/>
        <end position="142"/>
    </location>
    <ligand>
        <name>D-ribulose 5-phosphate</name>
        <dbReference type="ChEBI" id="CHEBI:58121"/>
    </ligand>
</feature>
<evidence type="ECO:0000256" key="18">
    <source>
        <dbReference type="ARBA" id="ARBA00049295"/>
    </source>
</evidence>
<dbReference type="GO" id="GO:0008270">
    <property type="term" value="F:zinc ion binding"/>
    <property type="evidence" value="ECO:0007669"/>
    <property type="project" value="UniProtKB-UniRule"/>
</dbReference>
<keyword evidence="13 19" id="KW-0342">GTP-binding</keyword>
<comment type="pathway">
    <text evidence="4 19">Cofactor biosynthesis; riboflavin biosynthesis; 5-amino-6-(D-ribitylamino)uracil from GTP: step 1/4.</text>
</comment>